<protein>
    <submittedName>
        <fullName evidence="3">Stage III sporulation protein AG</fullName>
    </submittedName>
</protein>
<accession>D5WV78</accession>
<dbReference type="EMBL" id="CP002017">
    <property type="protein sequence ID" value="ADG05488.1"/>
    <property type="molecule type" value="Genomic_DNA"/>
</dbReference>
<evidence type="ECO:0000313" key="4">
    <source>
        <dbReference type="Proteomes" id="UP000002368"/>
    </source>
</evidence>
<evidence type="ECO:0000256" key="1">
    <source>
        <dbReference type="SAM" id="MobiDB-lite"/>
    </source>
</evidence>
<dbReference type="eggNOG" id="ENOG50330Z5">
    <property type="taxonomic scope" value="Bacteria"/>
</dbReference>
<dbReference type="KEGG" id="bts:Btus_0726"/>
<evidence type="ECO:0000256" key="2">
    <source>
        <dbReference type="SAM" id="Phobius"/>
    </source>
</evidence>
<dbReference type="NCBIfam" id="TIGR02830">
    <property type="entry name" value="spore_III_AG"/>
    <property type="match status" value="1"/>
</dbReference>
<keyword evidence="2" id="KW-0812">Transmembrane</keyword>
<dbReference type="STRING" id="562970.Btus_0726"/>
<dbReference type="InterPro" id="IPR014195">
    <property type="entry name" value="Spore_III_AG"/>
</dbReference>
<dbReference type="Proteomes" id="UP000002368">
    <property type="component" value="Chromosome"/>
</dbReference>
<feature type="region of interest" description="Disordered" evidence="1">
    <location>
        <begin position="32"/>
        <end position="54"/>
    </location>
</feature>
<sequence length="183" mass="19440">MNWNFANGSKWLWILGILGVVLIALGALTRGPSGAPAKPPSIPSTDQAGGGSAEMQAYEQAYEQQLTSLLSRLPGVQDVRVMVNVDSTEEVVYARNDQNQNQTINETDKQGGTRVTASQSSNDQVVLAGQNQPLIVKRLRPQVRGVLVVAKGAQDARVQAEIVQAVAAVLGVPPHRIAVVPGQ</sequence>
<feature type="transmembrane region" description="Helical" evidence="2">
    <location>
        <begin position="12"/>
        <end position="29"/>
    </location>
</feature>
<dbReference type="AlphaFoldDB" id="D5WV78"/>
<keyword evidence="2" id="KW-0472">Membrane</keyword>
<dbReference type="OrthoDB" id="2381602at2"/>
<keyword evidence="4" id="KW-1185">Reference proteome</keyword>
<organism evidence="3 4">
    <name type="scientific">Kyrpidia tusciae (strain DSM 2912 / NBRC 15312 / T2)</name>
    <name type="common">Bacillus tusciae</name>
    <dbReference type="NCBI Taxonomy" id="562970"/>
    <lineage>
        <taxon>Bacteria</taxon>
        <taxon>Bacillati</taxon>
        <taxon>Bacillota</taxon>
        <taxon>Bacilli</taxon>
        <taxon>Bacillales</taxon>
        <taxon>Alicyclobacillaceae</taxon>
        <taxon>Kyrpidia</taxon>
    </lineage>
</organism>
<name>D5WV78_KYRT2</name>
<keyword evidence="2" id="KW-1133">Transmembrane helix</keyword>
<gene>
    <name evidence="3" type="ordered locus">Btus_0726</name>
</gene>
<dbReference type="RefSeq" id="WP_013074780.1">
    <property type="nucleotide sequence ID" value="NC_014098.1"/>
</dbReference>
<dbReference type="HOGENOM" id="CLU_071454_2_0_9"/>
<proteinExistence type="predicted"/>
<evidence type="ECO:0000313" key="3">
    <source>
        <dbReference type="EMBL" id="ADG05488.1"/>
    </source>
</evidence>
<reference evidence="3 4" key="1">
    <citation type="journal article" date="2011" name="Stand. Genomic Sci.">
        <title>Complete genome sequence of the thermophilic, hydrogen-oxidizing Bacillus tusciae type strain (T2) and reclassification in the new genus, Kyrpidia gen. nov. as Kyrpidia tusciae comb. nov. and emendation of the family Alicyclobacillaceae da Costa and Rainey, 2010.</title>
        <authorList>
            <person name="Klenk H.P."/>
            <person name="Lapidus A."/>
            <person name="Chertkov O."/>
            <person name="Copeland A."/>
            <person name="Del Rio T.G."/>
            <person name="Nolan M."/>
            <person name="Lucas S."/>
            <person name="Chen F."/>
            <person name="Tice H."/>
            <person name="Cheng J.F."/>
            <person name="Han C."/>
            <person name="Bruce D."/>
            <person name="Goodwin L."/>
            <person name="Pitluck S."/>
            <person name="Pati A."/>
            <person name="Ivanova N."/>
            <person name="Mavromatis K."/>
            <person name="Daum C."/>
            <person name="Chen A."/>
            <person name="Palaniappan K."/>
            <person name="Chang Y.J."/>
            <person name="Land M."/>
            <person name="Hauser L."/>
            <person name="Jeffries C.D."/>
            <person name="Detter J.C."/>
            <person name="Rohde M."/>
            <person name="Abt B."/>
            <person name="Pukall R."/>
            <person name="Goker M."/>
            <person name="Bristow J."/>
            <person name="Markowitz V."/>
            <person name="Hugenholtz P."/>
            <person name="Eisen J.A."/>
        </authorList>
    </citation>
    <scope>NUCLEOTIDE SEQUENCE [LARGE SCALE GENOMIC DNA]</scope>
    <source>
        <strain evidence="3 4">DSM 2912</strain>
    </source>
</reference>